<evidence type="ECO:0000256" key="1">
    <source>
        <dbReference type="SAM" id="Phobius"/>
    </source>
</evidence>
<evidence type="ECO:0000313" key="3">
    <source>
        <dbReference type="Proteomes" id="UP000264179"/>
    </source>
</evidence>
<keyword evidence="1" id="KW-0472">Membrane</keyword>
<protein>
    <submittedName>
        <fullName evidence="2">PAS domain-containing sensor histidine kinase</fullName>
    </submittedName>
</protein>
<dbReference type="EMBL" id="DPOP01000041">
    <property type="protein sequence ID" value="HCW66447.1"/>
    <property type="molecule type" value="Genomic_DNA"/>
</dbReference>
<evidence type="ECO:0000313" key="2">
    <source>
        <dbReference type="EMBL" id="HCW66447.1"/>
    </source>
</evidence>
<keyword evidence="2" id="KW-0418">Kinase</keyword>
<keyword evidence="2" id="KW-0808">Transferase</keyword>
<comment type="caution">
    <text evidence="2">The sequence shown here is derived from an EMBL/GenBank/DDBJ whole genome shotgun (WGS) entry which is preliminary data.</text>
</comment>
<feature type="non-terminal residue" evidence="2">
    <location>
        <position position="142"/>
    </location>
</feature>
<organism evidence="2 3">
    <name type="scientific">Thalassospira lucentensis</name>
    <dbReference type="NCBI Taxonomy" id="168935"/>
    <lineage>
        <taxon>Bacteria</taxon>
        <taxon>Pseudomonadati</taxon>
        <taxon>Pseudomonadota</taxon>
        <taxon>Alphaproteobacteria</taxon>
        <taxon>Rhodospirillales</taxon>
        <taxon>Thalassospiraceae</taxon>
        <taxon>Thalassospira</taxon>
    </lineage>
</organism>
<dbReference type="Proteomes" id="UP000264179">
    <property type="component" value="Unassembled WGS sequence"/>
</dbReference>
<proteinExistence type="predicted"/>
<keyword evidence="1" id="KW-0812">Transmembrane</keyword>
<dbReference type="AlphaFoldDB" id="A0A3D5N4X0"/>
<name>A0A3D5N4X0_9PROT</name>
<reference evidence="2 3" key="1">
    <citation type="journal article" date="2018" name="Nat. Biotechnol.">
        <title>A standardized bacterial taxonomy based on genome phylogeny substantially revises the tree of life.</title>
        <authorList>
            <person name="Parks D.H."/>
            <person name="Chuvochina M."/>
            <person name="Waite D.W."/>
            <person name="Rinke C."/>
            <person name="Skarshewski A."/>
            <person name="Chaumeil P.A."/>
            <person name="Hugenholtz P."/>
        </authorList>
    </citation>
    <scope>NUCLEOTIDE SEQUENCE [LARGE SCALE GENOMIC DNA]</scope>
    <source>
        <strain evidence="2">UBA9881</strain>
    </source>
</reference>
<accession>A0A3D5N4X0</accession>
<gene>
    <name evidence="2" type="ORF">DHR80_04390</name>
</gene>
<feature type="transmembrane region" description="Helical" evidence="1">
    <location>
        <begin position="5"/>
        <end position="22"/>
    </location>
</feature>
<feature type="transmembrane region" description="Helical" evidence="1">
    <location>
        <begin position="34"/>
        <end position="55"/>
    </location>
</feature>
<keyword evidence="1" id="KW-1133">Transmembrane helix</keyword>
<dbReference type="GO" id="GO:0016301">
    <property type="term" value="F:kinase activity"/>
    <property type="evidence" value="ECO:0007669"/>
    <property type="project" value="UniProtKB-KW"/>
</dbReference>
<sequence>MLFRGLILAVSVAFVAFVYVLLEVMAKAGLDARLMWIIGSMVTGVAIVAVGALSLSARWRNGGHDELGPVINGLSKSDIGVALIDAYGRTIYANPAFSRKLAIEPGADMLSALEARLSYLDIGSADLAELRTRAMRGEGGEM</sequence>